<dbReference type="SMART" id="SM00422">
    <property type="entry name" value="HTH_MERR"/>
    <property type="match status" value="1"/>
</dbReference>
<evidence type="ECO:0000256" key="4">
    <source>
        <dbReference type="ARBA" id="ARBA00023163"/>
    </source>
</evidence>
<dbReference type="SUPFAM" id="SSF46955">
    <property type="entry name" value="Putative DNA-binding domain"/>
    <property type="match status" value="1"/>
</dbReference>
<dbReference type="AlphaFoldDB" id="A0A5C4MB22"/>
<evidence type="ECO:0000256" key="1">
    <source>
        <dbReference type="ARBA" id="ARBA00022491"/>
    </source>
</evidence>
<keyword evidence="1" id="KW-0678">Repressor</keyword>
<name>A0A5C4MB22_9ACTN</name>
<protein>
    <submittedName>
        <fullName evidence="7">MerR family transcriptional regulator</fullName>
    </submittedName>
</protein>
<keyword evidence="2" id="KW-0805">Transcription regulation</keyword>
<dbReference type="CDD" id="cd00592">
    <property type="entry name" value="HTH_MerR-like"/>
    <property type="match status" value="1"/>
</dbReference>
<dbReference type="PANTHER" id="PTHR30204">
    <property type="entry name" value="REDOX-CYCLING DRUG-SENSING TRANSCRIPTIONAL ACTIVATOR SOXR"/>
    <property type="match status" value="1"/>
</dbReference>
<organism evidence="7 8">
    <name type="scientific">Mumia zhuanghuii</name>
    <dbReference type="NCBI Taxonomy" id="2585211"/>
    <lineage>
        <taxon>Bacteria</taxon>
        <taxon>Bacillati</taxon>
        <taxon>Actinomycetota</taxon>
        <taxon>Actinomycetes</taxon>
        <taxon>Propionibacteriales</taxon>
        <taxon>Nocardioidaceae</taxon>
        <taxon>Mumia</taxon>
    </lineage>
</organism>
<dbReference type="PROSITE" id="PS50937">
    <property type="entry name" value="HTH_MERR_2"/>
    <property type="match status" value="1"/>
</dbReference>
<evidence type="ECO:0000313" key="7">
    <source>
        <dbReference type="EMBL" id="TNC31309.1"/>
    </source>
</evidence>
<feature type="coiled-coil region" evidence="5">
    <location>
        <begin position="86"/>
        <end position="113"/>
    </location>
</feature>
<evidence type="ECO:0000256" key="3">
    <source>
        <dbReference type="ARBA" id="ARBA00023125"/>
    </source>
</evidence>
<keyword evidence="3" id="KW-0238">DNA-binding</keyword>
<dbReference type="GO" id="GO:0003677">
    <property type="term" value="F:DNA binding"/>
    <property type="evidence" value="ECO:0007669"/>
    <property type="project" value="UniProtKB-KW"/>
</dbReference>
<dbReference type="InterPro" id="IPR000551">
    <property type="entry name" value="MerR-type_HTH_dom"/>
</dbReference>
<reference evidence="7 8" key="1">
    <citation type="submission" date="2019-05" db="EMBL/GenBank/DDBJ databases">
        <title>Mumia sp. nov., isolated from the intestinal contents of plateau pika (Ochotona curzoniae) in the Qinghai-Tibet plateau of China.</title>
        <authorList>
            <person name="Tian Z."/>
        </authorList>
    </citation>
    <scope>NUCLEOTIDE SEQUENCE [LARGE SCALE GENOMIC DNA]</scope>
    <source>
        <strain evidence="8">527</strain>
    </source>
</reference>
<dbReference type="OrthoDB" id="4569196at2"/>
<feature type="domain" description="HTH merR-type" evidence="6">
    <location>
        <begin position="6"/>
        <end position="72"/>
    </location>
</feature>
<evidence type="ECO:0000259" key="6">
    <source>
        <dbReference type="PROSITE" id="PS50937"/>
    </source>
</evidence>
<dbReference type="Pfam" id="PF13411">
    <property type="entry name" value="MerR_1"/>
    <property type="match status" value="1"/>
</dbReference>
<evidence type="ECO:0000256" key="2">
    <source>
        <dbReference type="ARBA" id="ARBA00023015"/>
    </source>
</evidence>
<dbReference type="InterPro" id="IPR009061">
    <property type="entry name" value="DNA-bd_dom_put_sf"/>
</dbReference>
<gene>
    <name evidence="7" type="ORF">FHE65_32075</name>
</gene>
<comment type="caution">
    <text evidence="7">The sequence shown here is derived from an EMBL/GenBank/DDBJ whole genome shotgun (WGS) entry which is preliminary data.</text>
</comment>
<dbReference type="Proteomes" id="UP000306740">
    <property type="component" value="Unassembled WGS sequence"/>
</dbReference>
<dbReference type="InterPro" id="IPR047057">
    <property type="entry name" value="MerR_fam"/>
</dbReference>
<keyword evidence="5" id="KW-0175">Coiled coil</keyword>
<evidence type="ECO:0000313" key="8">
    <source>
        <dbReference type="Proteomes" id="UP000306740"/>
    </source>
</evidence>
<accession>A0A5C4MB22</accession>
<keyword evidence="4" id="KW-0804">Transcription</keyword>
<dbReference type="EMBL" id="VDFR01000206">
    <property type="protein sequence ID" value="TNC31309.1"/>
    <property type="molecule type" value="Genomic_DNA"/>
</dbReference>
<evidence type="ECO:0000256" key="5">
    <source>
        <dbReference type="SAM" id="Coils"/>
    </source>
</evidence>
<proteinExistence type="predicted"/>
<dbReference type="PANTHER" id="PTHR30204:SF69">
    <property type="entry name" value="MERR-FAMILY TRANSCRIPTIONAL REGULATOR"/>
    <property type="match status" value="1"/>
</dbReference>
<dbReference type="GO" id="GO:0003700">
    <property type="term" value="F:DNA-binding transcription factor activity"/>
    <property type="evidence" value="ECO:0007669"/>
    <property type="project" value="InterPro"/>
</dbReference>
<sequence length="269" mass="29646">MVGFVRVKEIADLTGVTVRAIRHYHAIGLVPVPEVRYGWRDYDLSHVARVGRIRWLLESGLPLAKIRSILDEDVADTPDDKRASVLVDLRASLEVLQGRIEGLSEQLERLAVLVATVEQGESLSPLPPAVSTYYDVITGRAPDSVTRLALVREREFLELAYLRGEVPAAAELLFAEVDEQTMASILEQFGDSLRGELTDELVEEAAIGVVERMRSGFGGQLVDVAQTIDANELRRLYALFSVTGSDRDRRMGEAVVRHLLAAIEAAQGT</sequence>
<dbReference type="Gene3D" id="1.10.1660.10">
    <property type="match status" value="1"/>
</dbReference>